<feature type="domain" description="Cupin type-2" evidence="1">
    <location>
        <begin position="34"/>
        <end position="96"/>
    </location>
</feature>
<evidence type="ECO:0000313" key="2">
    <source>
        <dbReference type="EMBL" id="RCL72539.1"/>
    </source>
</evidence>
<dbReference type="InterPro" id="IPR052535">
    <property type="entry name" value="Bacilysin_H2HPP_isomerase"/>
</dbReference>
<sequence length="131" mass="14649">MPIFRKNEMTATPDVARPHIMMKQFSGEILKVGIVNYKKGDVPPPHYHPNDEQWIYLLSGKLAVLLGDETTTAESGDLVYIPRNTIHGIRVLGDECVFFTCKNKSGEGGLSEDYTGVDNLEELIEKLAKQN</sequence>
<name>A0A368DL30_9PROT</name>
<proteinExistence type="predicted"/>
<dbReference type="InterPro" id="IPR014710">
    <property type="entry name" value="RmlC-like_jellyroll"/>
</dbReference>
<reference evidence="2 3" key="1">
    <citation type="journal article" date="2018" name="Microbiome">
        <title>Fine metagenomic profile of the Mediterranean stratified and mixed water columns revealed by assembly and recruitment.</title>
        <authorList>
            <person name="Haro-Moreno J.M."/>
            <person name="Lopez-Perez M."/>
            <person name="De La Torre J.R."/>
            <person name="Picazo A."/>
            <person name="Camacho A."/>
            <person name="Rodriguez-Valera F."/>
        </authorList>
    </citation>
    <scope>NUCLEOTIDE SEQUENCE [LARGE SCALE GENOMIC DNA]</scope>
    <source>
        <strain evidence="2">MED-G57</strain>
    </source>
</reference>
<evidence type="ECO:0000313" key="3">
    <source>
        <dbReference type="Proteomes" id="UP000253570"/>
    </source>
</evidence>
<protein>
    <submittedName>
        <fullName evidence="2">Cupin domain-containing protein</fullName>
    </submittedName>
</protein>
<dbReference type="PANTHER" id="PTHR40112">
    <property type="entry name" value="H2HPP ISOMERASE"/>
    <property type="match status" value="1"/>
</dbReference>
<gene>
    <name evidence="2" type="ORF">DBW71_05285</name>
</gene>
<dbReference type="Gene3D" id="2.60.120.10">
    <property type="entry name" value="Jelly Rolls"/>
    <property type="match status" value="1"/>
</dbReference>
<dbReference type="Pfam" id="PF07883">
    <property type="entry name" value="Cupin_2"/>
    <property type="match status" value="1"/>
</dbReference>
<organism evidence="2 3">
    <name type="scientific">PS1 clade bacterium</name>
    <dbReference type="NCBI Taxonomy" id="2175152"/>
    <lineage>
        <taxon>Bacteria</taxon>
        <taxon>Pseudomonadati</taxon>
        <taxon>Pseudomonadota</taxon>
        <taxon>Alphaproteobacteria</taxon>
        <taxon>PS1 clade</taxon>
    </lineage>
</organism>
<dbReference type="SUPFAM" id="SSF51182">
    <property type="entry name" value="RmlC-like cupins"/>
    <property type="match status" value="1"/>
</dbReference>
<comment type="caution">
    <text evidence="2">The sequence shown here is derived from an EMBL/GenBank/DDBJ whole genome shotgun (WGS) entry which is preliminary data.</text>
</comment>
<dbReference type="InterPro" id="IPR011051">
    <property type="entry name" value="RmlC_Cupin_sf"/>
</dbReference>
<evidence type="ECO:0000259" key="1">
    <source>
        <dbReference type="Pfam" id="PF07883"/>
    </source>
</evidence>
<dbReference type="InterPro" id="IPR013096">
    <property type="entry name" value="Cupin_2"/>
</dbReference>
<dbReference type="PANTHER" id="PTHR40112:SF1">
    <property type="entry name" value="H2HPP ISOMERASE"/>
    <property type="match status" value="1"/>
</dbReference>
<dbReference type="Proteomes" id="UP000253570">
    <property type="component" value="Unassembled WGS sequence"/>
</dbReference>
<accession>A0A368DL30</accession>
<dbReference type="EMBL" id="QOQD01000013">
    <property type="protein sequence ID" value="RCL72539.1"/>
    <property type="molecule type" value="Genomic_DNA"/>
</dbReference>
<dbReference type="AlphaFoldDB" id="A0A368DL30"/>